<evidence type="ECO:0000256" key="7">
    <source>
        <dbReference type="SAM" id="Phobius"/>
    </source>
</evidence>
<keyword evidence="1" id="KW-0808">Transferase</keyword>
<dbReference type="Gene3D" id="1.10.510.10">
    <property type="entry name" value="Transferase(Phosphotransferase) domain 1"/>
    <property type="match status" value="1"/>
</dbReference>
<accession>A0ABV5E185</accession>
<keyword evidence="3 9" id="KW-0418">Kinase</keyword>
<feature type="transmembrane region" description="Helical" evidence="7">
    <location>
        <begin position="12"/>
        <end position="31"/>
    </location>
</feature>
<keyword evidence="7" id="KW-0472">Membrane</keyword>
<dbReference type="Gene3D" id="2.130.10.10">
    <property type="entry name" value="YVTN repeat-like/Quinoprotein amine dehydrogenase"/>
    <property type="match status" value="1"/>
</dbReference>
<dbReference type="PROSITE" id="PS00107">
    <property type="entry name" value="PROTEIN_KINASE_ATP"/>
    <property type="match status" value="1"/>
</dbReference>
<protein>
    <submittedName>
        <fullName evidence="9">WD40 repeat domain-containing serine/threonine protein kinase</fullName>
    </submittedName>
</protein>
<dbReference type="RefSeq" id="WP_376737788.1">
    <property type="nucleotide sequence ID" value="NZ_JAYMRS010000012.1"/>
</dbReference>
<evidence type="ECO:0000256" key="2">
    <source>
        <dbReference type="ARBA" id="ARBA00022741"/>
    </source>
</evidence>
<organism evidence="9 10">
    <name type="scientific">Nocardiopsis alba</name>
    <dbReference type="NCBI Taxonomy" id="53437"/>
    <lineage>
        <taxon>Bacteria</taxon>
        <taxon>Bacillati</taxon>
        <taxon>Actinomycetota</taxon>
        <taxon>Actinomycetes</taxon>
        <taxon>Streptosporangiales</taxon>
        <taxon>Nocardiopsidaceae</taxon>
        <taxon>Nocardiopsis</taxon>
    </lineage>
</organism>
<feature type="binding site" evidence="5">
    <location>
        <position position="43"/>
    </location>
    <ligand>
        <name>ATP</name>
        <dbReference type="ChEBI" id="CHEBI:30616"/>
    </ligand>
</feature>
<evidence type="ECO:0000313" key="9">
    <source>
        <dbReference type="EMBL" id="MFB8770601.1"/>
    </source>
</evidence>
<dbReference type="CDD" id="cd14014">
    <property type="entry name" value="STKc_PknB_like"/>
    <property type="match status" value="1"/>
</dbReference>
<dbReference type="InterPro" id="IPR008271">
    <property type="entry name" value="Ser/Thr_kinase_AS"/>
</dbReference>
<keyword evidence="7" id="KW-1133">Transmembrane helix</keyword>
<keyword evidence="10" id="KW-1185">Reference proteome</keyword>
<evidence type="ECO:0000256" key="3">
    <source>
        <dbReference type="ARBA" id="ARBA00022777"/>
    </source>
</evidence>
<dbReference type="PROSITE" id="PS50011">
    <property type="entry name" value="PROTEIN_KINASE_DOM"/>
    <property type="match status" value="1"/>
</dbReference>
<dbReference type="EMBL" id="JAYMRS010000012">
    <property type="protein sequence ID" value="MFB8770601.1"/>
    <property type="molecule type" value="Genomic_DNA"/>
</dbReference>
<feature type="transmembrane region" description="Helical" evidence="7">
    <location>
        <begin position="308"/>
        <end position="329"/>
    </location>
</feature>
<dbReference type="Gene3D" id="3.30.200.20">
    <property type="entry name" value="Phosphorylase Kinase, domain 1"/>
    <property type="match status" value="1"/>
</dbReference>
<keyword evidence="9" id="KW-0723">Serine/threonine-protein kinase</keyword>
<dbReference type="InterPro" id="IPR015943">
    <property type="entry name" value="WD40/YVTN_repeat-like_dom_sf"/>
</dbReference>
<evidence type="ECO:0000256" key="6">
    <source>
        <dbReference type="SAM" id="MobiDB-lite"/>
    </source>
</evidence>
<dbReference type="SUPFAM" id="SSF82171">
    <property type="entry name" value="DPP6 N-terminal domain-like"/>
    <property type="match status" value="1"/>
</dbReference>
<keyword evidence="2 5" id="KW-0547">Nucleotide-binding</keyword>
<keyword evidence="4 5" id="KW-0067">ATP-binding</keyword>
<evidence type="ECO:0000259" key="8">
    <source>
        <dbReference type="PROSITE" id="PS50011"/>
    </source>
</evidence>
<dbReference type="PANTHER" id="PTHR43289">
    <property type="entry name" value="MITOGEN-ACTIVATED PROTEIN KINASE KINASE KINASE 20-RELATED"/>
    <property type="match status" value="1"/>
</dbReference>
<dbReference type="Proteomes" id="UP001585053">
    <property type="component" value="Unassembled WGS sequence"/>
</dbReference>
<dbReference type="SUPFAM" id="SSF56112">
    <property type="entry name" value="Protein kinase-like (PK-like)"/>
    <property type="match status" value="1"/>
</dbReference>
<dbReference type="PROSITE" id="PS00108">
    <property type="entry name" value="PROTEIN_KINASE_ST"/>
    <property type="match status" value="1"/>
</dbReference>
<evidence type="ECO:0000313" key="10">
    <source>
        <dbReference type="Proteomes" id="UP001585053"/>
    </source>
</evidence>
<name>A0ABV5E185_9ACTN</name>
<proteinExistence type="predicted"/>
<dbReference type="SMART" id="SM00220">
    <property type="entry name" value="S_TKc"/>
    <property type="match status" value="1"/>
</dbReference>
<dbReference type="Pfam" id="PF00069">
    <property type="entry name" value="Pkinase"/>
    <property type="match status" value="1"/>
</dbReference>
<sequence length="693" mass="74283">MHPLAPSDPTRVGPYRLIALLGAGGMGRVYLGLDRRGRPAAVKVVRSEHAYEPAFRARFADELDLARRAQSENVPRVYDADAKAETPWMATEYVMGPSLQHLIETTGPLPEHSAVHLARGVAQALVGLHAGGLTHRDLKPANVMVSPHGARVIDFGIARALVDGHSPEHGKTVGTPGYMAPETGRGEQTGPPADVFALGGVLTWALTGQGPFGAGHPSTVLYRSENLAPELGRVPENLRPLIAACLDKNPARRPTAVQVLQALGGPAPHEPTAARWLPPAPASAVDAVGDAYRARVVFGDRSRRGRGLLTGASVVVALILLGGFGLWALDGPLPREDEDPVAAEPSTEPEPATREVCEPTEHLAPEFTEAAASEPTIPSVSFRVRTSFSHDGSVLAVAGDQGVALWDWENETELALIESRGERSDTRPHFSPNDCLLAWGTEDGALVYSLETGELTTYAEGRDISDTLFSLDGTVLTVADRGFDSEGSVYDIDLESGETLLVYERSSNRRFLARSPDGEHLAGLSGSGSPSVWETEVGRRVFDQLSGERGLGVNLELLGDGELLFPHEDGPFHYDFLEASGAGWVIEPEFEDEDEEVNGSLTDFVFNPEADRLYAVFMEDPDDDGFSAATLSVWEYSAGDHPSEATSIDPQAEVLPLRFGVHPGGEVVSAIQPDSETVLILDADDLRELQRLG</sequence>
<comment type="caution">
    <text evidence="9">The sequence shown here is derived from an EMBL/GenBank/DDBJ whole genome shotgun (WGS) entry which is preliminary data.</text>
</comment>
<dbReference type="InterPro" id="IPR000719">
    <property type="entry name" value="Prot_kinase_dom"/>
</dbReference>
<evidence type="ECO:0000256" key="4">
    <source>
        <dbReference type="ARBA" id="ARBA00022840"/>
    </source>
</evidence>
<feature type="region of interest" description="Disordered" evidence="6">
    <location>
        <begin position="335"/>
        <end position="357"/>
    </location>
</feature>
<evidence type="ECO:0000256" key="1">
    <source>
        <dbReference type="ARBA" id="ARBA00022679"/>
    </source>
</evidence>
<dbReference type="InterPro" id="IPR011009">
    <property type="entry name" value="Kinase-like_dom_sf"/>
</dbReference>
<evidence type="ECO:0000256" key="5">
    <source>
        <dbReference type="PROSITE-ProRule" id="PRU10141"/>
    </source>
</evidence>
<keyword evidence="7" id="KW-0812">Transmembrane</keyword>
<reference evidence="9 10" key="1">
    <citation type="submission" date="2024-01" db="EMBL/GenBank/DDBJ databases">
        <title>Genome mining of biosynthetic gene clusters to explore secondary metabolites of Streptomyces sp.</title>
        <authorList>
            <person name="Baig A."/>
            <person name="Ajitkumar Shintre N."/>
            <person name="Kumar H."/>
            <person name="Anbarasu A."/>
            <person name="Ramaiah S."/>
        </authorList>
    </citation>
    <scope>NUCLEOTIDE SEQUENCE [LARGE SCALE GENOMIC DNA]</scope>
    <source>
        <strain evidence="9 10">A01</strain>
    </source>
</reference>
<dbReference type="PANTHER" id="PTHR43289:SF34">
    <property type="entry name" value="SERINE_THREONINE-PROTEIN KINASE YBDM-RELATED"/>
    <property type="match status" value="1"/>
</dbReference>
<dbReference type="GO" id="GO:0004674">
    <property type="term" value="F:protein serine/threonine kinase activity"/>
    <property type="evidence" value="ECO:0007669"/>
    <property type="project" value="UniProtKB-KW"/>
</dbReference>
<dbReference type="InterPro" id="IPR017441">
    <property type="entry name" value="Protein_kinase_ATP_BS"/>
</dbReference>
<gene>
    <name evidence="9" type="ORF">VSQ78_23110</name>
</gene>
<feature type="domain" description="Protein kinase" evidence="8">
    <location>
        <begin position="15"/>
        <end position="272"/>
    </location>
</feature>